<organism evidence="1 2">
    <name type="scientific">Halosimplex pelagicum</name>
    <dbReference type="NCBI Taxonomy" id="869886"/>
    <lineage>
        <taxon>Archaea</taxon>
        <taxon>Methanobacteriati</taxon>
        <taxon>Methanobacteriota</taxon>
        <taxon>Stenosarchaea group</taxon>
        <taxon>Halobacteria</taxon>
        <taxon>Halobacteriales</taxon>
        <taxon>Haloarculaceae</taxon>
        <taxon>Halosimplex</taxon>
    </lineage>
</organism>
<dbReference type="EMBL" id="CP058909">
    <property type="protein sequence ID" value="QLH83426.1"/>
    <property type="molecule type" value="Genomic_DNA"/>
</dbReference>
<name>A0A7D5P8H1_9EURY</name>
<evidence type="ECO:0000313" key="1">
    <source>
        <dbReference type="EMBL" id="QLH83426.1"/>
    </source>
</evidence>
<gene>
    <name evidence="1" type="ORF">HZS54_18100</name>
</gene>
<evidence type="ECO:0008006" key="3">
    <source>
        <dbReference type="Google" id="ProtNLM"/>
    </source>
</evidence>
<dbReference type="KEGG" id="hpel:HZS54_18100"/>
<dbReference type="AlphaFoldDB" id="A0A7D5P8H1"/>
<dbReference type="GeneID" id="56084543"/>
<dbReference type="OrthoDB" id="328494at2157"/>
<reference evidence="1 2" key="1">
    <citation type="submission" date="2020-07" db="EMBL/GenBank/DDBJ databases">
        <title>Halosimplex litoreum sp. nov. and Halosimplex rubrum sp. nov., isolated from different salt environments.</title>
        <authorList>
            <person name="Cui H."/>
        </authorList>
    </citation>
    <scope>NUCLEOTIDE SEQUENCE [LARGE SCALE GENOMIC DNA]</scope>
    <source>
        <strain evidence="1 2">R2</strain>
    </source>
</reference>
<proteinExistence type="predicted"/>
<accession>A0A7D5P8H1</accession>
<dbReference type="RefSeq" id="WP_179918475.1">
    <property type="nucleotide sequence ID" value="NZ_CP058909.1"/>
</dbReference>
<sequence length="64" mass="7537">MSQDLLDEINSQLEYGDNRSAWVRDAIHLKLELQGELDDLDEDMTDEERREFVVEAVREAIDEQ</sequence>
<dbReference type="Proteomes" id="UP000509346">
    <property type="component" value="Chromosome"/>
</dbReference>
<evidence type="ECO:0000313" key="2">
    <source>
        <dbReference type="Proteomes" id="UP000509346"/>
    </source>
</evidence>
<protein>
    <recommendedName>
        <fullName evidence="3">Ribbon-helix-helix protein, CopG family</fullName>
    </recommendedName>
</protein>
<keyword evidence="2" id="KW-1185">Reference proteome</keyword>